<reference evidence="2 3" key="1">
    <citation type="submission" date="2019-09" db="EMBL/GenBank/DDBJ databases">
        <title>Draft genome sequences of 48 bacterial type strains from the CCUG.</title>
        <authorList>
            <person name="Tunovic T."/>
            <person name="Pineiro-Iglesias B."/>
            <person name="Unosson C."/>
            <person name="Inganas E."/>
            <person name="Ohlen M."/>
            <person name="Cardew S."/>
            <person name="Jensie-Markopoulos S."/>
            <person name="Salva-Serra F."/>
            <person name="Jaen-Luchoro D."/>
            <person name="Karlsson R."/>
            <person name="Svensson-Stadler L."/>
            <person name="Chun J."/>
            <person name="Moore E."/>
        </authorList>
    </citation>
    <scope>NUCLEOTIDE SEQUENCE [LARGE SCALE GENOMIC DNA]</scope>
    <source>
        <strain evidence="2 3">CCUG 30977</strain>
    </source>
</reference>
<accession>A0A643FEZ3</accession>
<dbReference type="AlphaFoldDB" id="A0A643FEZ3"/>
<name>A0A643FEZ3_IDEDE</name>
<sequence length="209" mass="21998">MSLLRLFKQTRGGVLPLVLVGLGAGGACAAGSAAAVVGGASAPAVARSDKPLPTAPGDYKTTAWKALVPKDWDPSQAFKGLNLLSLKDGDTKANTALERMRQVWDAAPAEPSMEGADIRIPGYVVPLEGDEKGLREFLLVPYFGACIHSPPPPANQIIHVTLSKPAVGVKSMDAIWVFGRLHLASSSTDMGKSGYHMDAQMTTAYQSTR</sequence>
<dbReference type="Pfam" id="PF11736">
    <property type="entry name" value="DUF3299"/>
    <property type="match status" value="1"/>
</dbReference>
<dbReference type="Gene3D" id="2.40.50.870">
    <property type="entry name" value="Protein of unknown function (DUF3299)"/>
    <property type="match status" value="1"/>
</dbReference>
<proteinExistence type="predicted"/>
<dbReference type="InterPro" id="IPR021727">
    <property type="entry name" value="DUF3299"/>
</dbReference>
<keyword evidence="1" id="KW-0732">Signal</keyword>
<protein>
    <submittedName>
        <fullName evidence="2">DUF3299 domain-containing protein</fullName>
    </submittedName>
</protein>
<dbReference type="EMBL" id="VZPB01000007">
    <property type="protein sequence ID" value="KAB0584275.1"/>
    <property type="molecule type" value="Genomic_DNA"/>
</dbReference>
<gene>
    <name evidence="2" type="ORF">F7Q92_04845</name>
</gene>
<evidence type="ECO:0000256" key="1">
    <source>
        <dbReference type="SAM" id="SignalP"/>
    </source>
</evidence>
<comment type="caution">
    <text evidence="2">The sequence shown here is derived from an EMBL/GenBank/DDBJ whole genome shotgun (WGS) entry which is preliminary data.</text>
</comment>
<evidence type="ECO:0000313" key="3">
    <source>
        <dbReference type="Proteomes" id="UP000430120"/>
    </source>
</evidence>
<dbReference type="Proteomes" id="UP000430120">
    <property type="component" value="Unassembled WGS sequence"/>
</dbReference>
<dbReference type="PROSITE" id="PS51257">
    <property type="entry name" value="PROKAR_LIPOPROTEIN"/>
    <property type="match status" value="1"/>
</dbReference>
<keyword evidence="3" id="KW-1185">Reference proteome</keyword>
<evidence type="ECO:0000313" key="2">
    <source>
        <dbReference type="EMBL" id="KAB0584275.1"/>
    </source>
</evidence>
<feature type="chain" id="PRO_5024806825" evidence="1">
    <location>
        <begin position="30"/>
        <end position="209"/>
    </location>
</feature>
<dbReference type="OrthoDB" id="9784998at2"/>
<organism evidence="2 3">
    <name type="scientific">Ideonella dechloratans</name>
    <dbReference type="NCBI Taxonomy" id="36863"/>
    <lineage>
        <taxon>Bacteria</taxon>
        <taxon>Pseudomonadati</taxon>
        <taxon>Pseudomonadota</taxon>
        <taxon>Betaproteobacteria</taxon>
        <taxon>Burkholderiales</taxon>
        <taxon>Sphaerotilaceae</taxon>
        <taxon>Ideonella</taxon>
    </lineage>
</organism>
<feature type="signal peptide" evidence="1">
    <location>
        <begin position="1"/>
        <end position="29"/>
    </location>
</feature>
<dbReference type="RefSeq" id="WP_151123038.1">
    <property type="nucleotide sequence ID" value="NZ_CP088081.1"/>
</dbReference>